<sequence>MQLYFQIDYYLYLQVNQPNYIETVSDDETIFERWTNQWRILMVYSIRHMSQEVDVDSEVFVKIDQNHKENDIRIKTKTFFLAAQKLIKNTTGYKCNKWIKGKWC</sequence>
<dbReference type="EMBL" id="BLAL01000278">
    <property type="protein sequence ID" value="GES99120.1"/>
    <property type="molecule type" value="Genomic_DNA"/>
</dbReference>
<name>A0A8H3M7D0_9GLOM</name>
<dbReference type="AlphaFoldDB" id="A0A8H3M7D0"/>
<evidence type="ECO:0000313" key="1">
    <source>
        <dbReference type="EMBL" id="GES99120.1"/>
    </source>
</evidence>
<accession>A0A8H3M7D0</accession>
<comment type="caution">
    <text evidence="1">The sequence shown here is derived from an EMBL/GenBank/DDBJ whole genome shotgun (WGS) entry which is preliminary data.</text>
</comment>
<protein>
    <submittedName>
        <fullName evidence="1">Uncharacterized protein</fullName>
    </submittedName>
</protein>
<reference evidence="1" key="1">
    <citation type="submission" date="2019-10" db="EMBL/GenBank/DDBJ databases">
        <title>Conservation and host-specific expression of non-tandemly repeated heterogenous ribosome RNA gene in arbuscular mycorrhizal fungi.</title>
        <authorList>
            <person name="Maeda T."/>
            <person name="Kobayashi Y."/>
            <person name="Nakagawa T."/>
            <person name="Ezawa T."/>
            <person name="Yamaguchi K."/>
            <person name="Bino T."/>
            <person name="Nishimoto Y."/>
            <person name="Shigenobu S."/>
            <person name="Kawaguchi M."/>
        </authorList>
    </citation>
    <scope>NUCLEOTIDE SEQUENCE</scope>
    <source>
        <strain evidence="1">HR1</strain>
    </source>
</reference>
<proteinExistence type="predicted"/>
<evidence type="ECO:0000313" key="2">
    <source>
        <dbReference type="Proteomes" id="UP000615446"/>
    </source>
</evidence>
<dbReference type="Proteomes" id="UP000615446">
    <property type="component" value="Unassembled WGS sequence"/>
</dbReference>
<organism evidence="1 2">
    <name type="scientific">Rhizophagus clarus</name>
    <dbReference type="NCBI Taxonomy" id="94130"/>
    <lineage>
        <taxon>Eukaryota</taxon>
        <taxon>Fungi</taxon>
        <taxon>Fungi incertae sedis</taxon>
        <taxon>Mucoromycota</taxon>
        <taxon>Glomeromycotina</taxon>
        <taxon>Glomeromycetes</taxon>
        <taxon>Glomerales</taxon>
        <taxon>Glomeraceae</taxon>
        <taxon>Rhizophagus</taxon>
    </lineage>
</organism>
<gene>
    <name evidence="1" type="ORF">RCL2_002563500</name>
</gene>